<comment type="caution">
    <text evidence="1">The sequence shown here is derived from an EMBL/GenBank/DDBJ whole genome shotgun (WGS) entry which is preliminary data.</text>
</comment>
<evidence type="ECO:0000313" key="1">
    <source>
        <dbReference type="EMBL" id="RFU36316.1"/>
    </source>
</evidence>
<accession>A0A3E2HSK2</accession>
<reference evidence="1 2" key="1">
    <citation type="submission" date="2018-05" db="EMBL/GenBank/DDBJ databases">
        <title>Draft genome sequence of Scytalidium lignicola DSM 105466, a ubiquitous saprotrophic fungus.</title>
        <authorList>
            <person name="Buettner E."/>
            <person name="Gebauer A.M."/>
            <person name="Hofrichter M."/>
            <person name="Liers C."/>
            <person name="Kellner H."/>
        </authorList>
    </citation>
    <scope>NUCLEOTIDE SEQUENCE [LARGE SCALE GENOMIC DNA]</scope>
    <source>
        <strain evidence="1 2">DSM 105466</strain>
    </source>
</reference>
<keyword evidence="2" id="KW-1185">Reference proteome</keyword>
<name>A0A3E2HSK2_SCYLI</name>
<feature type="non-terminal residue" evidence="1">
    <location>
        <position position="1"/>
    </location>
</feature>
<dbReference type="OrthoDB" id="4777915at2759"/>
<evidence type="ECO:0000313" key="2">
    <source>
        <dbReference type="Proteomes" id="UP000258309"/>
    </source>
</evidence>
<gene>
    <name evidence="1" type="ORF">B7463_g48</name>
</gene>
<protein>
    <submittedName>
        <fullName evidence="1">Uncharacterized protein</fullName>
    </submittedName>
</protein>
<dbReference type="EMBL" id="NCSJ02000001">
    <property type="protein sequence ID" value="RFU36316.1"/>
    <property type="molecule type" value="Genomic_DNA"/>
</dbReference>
<sequence length="331" mass="38787">MKIPTPQQRELWAKAVQTPGQLSEEERHLVLGRADRATQVANVFRDIPNREMDLPFEDLMANIRAEAAVQTPYEAAIRDAANRRSDFFAQQQAQKVEETMRKYAEDLKRPCKWVRKLIDPNKPDSEQTLYWSFVVLRDISTITDDTAWERFLQLANKWIDSGLNWVHGGITIRQTKQMIFLNNFFNEKNPEEMRKAFQQHVIPEADLNPRILSNTFLFVTSEVMKAVGDMSNPWIWAYESNFTPSETTQDAVGTDRYNGRLKVNLRSLFTWFYAVRSEKLYTMQQFWEKAQRDPEQAWQVSTHSGVYHYPLVLLEKGTVWPITAYELENEP</sequence>
<dbReference type="AlphaFoldDB" id="A0A3E2HSK2"/>
<organism evidence="1 2">
    <name type="scientific">Scytalidium lignicola</name>
    <name type="common">Hyphomycete</name>
    <dbReference type="NCBI Taxonomy" id="5539"/>
    <lineage>
        <taxon>Eukaryota</taxon>
        <taxon>Fungi</taxon>
        <taxon>Dikarya</taxon>
        <taxon>Ascomycota</taxon>
        <taxon>Pezizomycotina</taxon>
        <taxon>Leotiomycetes</taxon>
        <taxon>Leotiomycetes incertae sedis</taxon>
        <taxon>Scytalidium</taxon>
    </lineage>
</organism>
<proteinExistence type="predicted"/>
<feature type="non-terminal residue" evidence="1">
    <location>
        <position position="331"/>
    </location>
</feature>
<dbReference type="Proteomes" id="UP000258309">
    <property type="component" value="Unassembled WGS sequence"/>
</dbReference>